<name>A0A8J6KIQ0_ELECQ</name>
<reference evidence="3" key="1">
    <citation type="thesis" date="2020" institute="ProQuest LLC" country="789 East Eisenhower Parkway, Ann Arbor, MI, USA">
        <title>Comparative Genomics and Chromosome Evolution.</title>
        <authorList>
            <person name="Mudd A.B."/>
        </authorList>
    </citation>
    <scope>NUCLEOTIDE SEQUENCE</scope>
    <source>
        <strain evidence="3">HN-11 Male</strain>
        <tissue evidence="3">Kidney and liver</tissue>
    </source>
</reference>
<dbReference type="OrthoDB" id="8909183at2759"/>
<accession>A0A8J6KIQ0</accession>
<feature type="compositionally biased region" description="Low complexity" evidence="2">
    <location>
        <begin position="1"/>
        <end position="18"/>
    </location>
</feature>
<sequence>MGCSNSSSAGGPKSPSKATSDDTTSQDDKHRNYGGVYVGLPTEAFTKFRDSKGAAAPSQSRALNETPGSPLPENVC</sequence>
<comment type="caution">
    <text evidence="3">The sequence shown here is derived from an EMBL/GenBank/DDBJ whole genome shotgun (WGS) entry which is preliminary data.</text>
</comment>
<organism evidence="3 4">
    <name type="scientific">Eleutherodactylus coqui</name>
    <name type="common">Puerto Rican coqui</name>
    <dbReference type="NCBI Taxonomy" id="57060"/>
    <lineage>
        <taxon>Eukaryota</taxon>
        <taxon>Metazoa</taxon>
        <taxon>Chordata</taxon>
        <taxon>Craniata</taxon>
        <taxon>Vertebrata</taxon>
        <taxon>Euteleostomi</taxon>
        <taxon>Amphibia</taxon>
        <taxon>Batrachia</taxon>
        <taxon>Anura</taxon>
        <taxon>Neobatrachia</taxon>
        <taxon>Hyloidea</taxon>
        <taxon>Eleutherodactylidae</taxon>
        <taxon>Eleutherodactylinae</taxon>
        <taxon>Eleutherodactylus</taxon>
        <taxon>Eleutherodactylus</taxon>
    </lineage>
</organism>
<dbReference type="InterPro" id="IPR029133">
    <property type="entry name" value="OCC1"/>
</dbReference>
<dbReference type="AlphaFoldDB" id="A0A8J6KIQ0"/>
<feature type="compositionally biased region" description="Polar residues" evidence="2">
    <location>
        <begin position="57"/>
        <end position="67"/>
    </location>
</feature>
<feature type="region of interest" description="Disordered" evidence="2">
    <location>
        <begin position="49"/>
        <end position="76"/>
    </location>
</feature>
<evidence type="ECO:0000313" key="3">
    <source>
        <dbReference type="EMBL" id="KAG9490489.1"/>
    </source>
</evidence>
<dbReference type="PANTHER" id="PTHR38502:SF1">
    <property type="entry name" value="OVEREXPRESSED IN COLON CARCINOMA 1 PROTEIN"/>
    <property type="match status" value="1"/>
</dbReference>
<gene>
    <name evidence="3" type="ORF">GDO78_006042</name>
</gene>
<dbReference type="PANTHER" id="PTHR38502">
    <property type="entry name" value="OVEREXPRESSED IN COLON CARCINOMA 1 PROTEIN"/>
    <property type="match status" value="1"/>
</dbReference>
<comment type="similarity">
    <text evidence="1">Belongs to the OCC1 family.</text>
</comment>
<evidence type="ECO:0000256" key="1">
    <source>
        <dbReference type="ARBA" id="ARBA00005237"/>
    </source>
</evidence>
<protein>
    <recommendedName>
        <fullName evidence="5">Overexpressed in colon carcinoma 1 protein</fullName>
    </recommendedName>
</protein>
<dbReference type="Pfam" id="PF15506">
    <property type="entry name" value="OCC1"/>
    <property type="match status" value="1"/>
</dbReference>
<keyword evidence="4" id="KW-1185">Reference proteome</keyword>
<evidence type="ECO:0000313" key="4">
    <source>
        <dbReference type="Proteomes" id="UP000770717"/>
    </source>
</evidence>
<evidence type="ECO:0008006" key="5">
    <source>
        <dbReference type="Google" id="ProtNLM"/>
    </source>
</evidence>
<evidence type="ECO:0000256" key="2">
    <source>
        <dbReference type="SAM" id="MobiDB-lite"/>
    </source>
</evidence>
<feature type="region of interest" description="Disordered" evidence="2">
    <location>
        <begin position="1"/>
        <end position="36"/>
    </location>
</feature>
<proteinExistence type="inferred from homology"/>
<dbReference type="EMBL" id="WNTK01000002">
    <property type="protein sequence ID" value="KAG9490489.1"/>
    <property type="molecule type" value="Genomic_DNA"/>
</dbReference>
<dbReference type="Proteomes" id="UP000770717">
    <property type="component" value="Unassembled WGS sequence"/>
</dbReference>